<dbReference type="InterPro" id="IPR013262">
    <property type="entry name" value="OMP_MIM1/TOM13_mt"/>
</dbReference>
<dbReference type="Proteomes" id="UP000000709">
    <property type="component" value="Unassembled WGS sequence"/>
</dbReference>
<dbReference type="OrthoDB" id="5529571at2759"/>
<evidence type="ECO:0000313" key="2">
    <source>
        <dbReference type="EMBL" id="EGW34221.1"/>
    </source>
</evidence>
<feature type="compositionally biased region" description="Low complexity" evidence="1">
    <location>
        <begin position="157"/>
        <end position="172"/>
    </location>
</feature>
<evidence type="ECO:0000256" key="1">
    <source>
        <dbReference type="SAM" id="MobiDB-lite"/>
    </source>
</evidence>
<proteinExistence type="predicted"/>
<dbReference type="EMBL" id="GL996500">
    <property type="protein sequence ID" value="EGW34221.1"/>
    <property type="molecule type" value="Genomic_DNA"/>
</dbReference>
<dbReference type="GO" id="GO:0045040">
    <property type="term" value="P:protein insertion into mitochondrial outer membrane"/>
    <property type="evidence" value="ECO:0007669"/>
    <property type="project" value="TreeGrafter"/>
</dbReference>
<feature type="region of interest" description="Disordered" evidence="1">
    <location>
        <begin position="1"/>
        <end position="22"/>
    </location>
</feature>
<name>G3AHQ7_SPAPN</name>
<evidence type="ECO:0008006" key="4">
    <source>
        <dbReference type="Google" id="ProtNLM"/>
    </source>
</evidence>
<dbReference type="PANTHER" id="PTHR28241:SF1">
    <property type="entry name" value="MITOCHONDRIAL IMPORT PROTEIN 1"/>
    <property type="match status" value="1"/>
</dbReference>
<dbReference type="STRING" id="619300.G3AHQ7"/>
<gene>
    <name evidence="2" type="ORF">SPAPADRAFT_135423</name>
</gene>
<dbReference type="KEGG" id="spaa:SPAPADRAFT_135423"/>
<dbReference type="RefSeq" id="XP_007373805.1">
    <property type="nucleotide sequence ID" value="XM_007373743.1"/>
</dbReference>
<feature type="compositionally biased region" description="Polar residues" evidence="1">
    <location>
        <begin position="1"/>
        <end position="17"/>
    </location>
</feature>
<dbReference type="Pfam" id="PF08219">
    <property type="entry name" value="TOM13"/>
    <property type="match status" value="1"/>
</dbReference>
<accession>G3AHQ7</accession>
<dbReference type="AlphaFoldDB" id="G3AHQ7"/>
<dbReference type="InParanoid" id="G3AHQ7"/>
<organism evidence="3">
    <name type="scientific">Spathaspora passalidarum (strain NRRL Y-27907 / 11-Y1)</name>
    <dbReference type="NCBI Taxonomy" id="619300"/>
    <lineage>
        <taxon>Eukaryota</taxon>
        <taxon>Fungi</taxon>
        <taxon>Dikarya</taxon>
        <taxon>Ascomycota</taxon>
        <taxon>Saccharomycotina</taxon>
        <taxon>Pichiomycetes</taxon>
        <taxon>Debaryomycetaceae</taxon>
        <taxon>Spathaspora</taxon>
    </lineage>
</organism>
<dbReference type="HOGENOM" id="CLU_1556230_0_0_1"/>
<protein>
    <recommendedName>
        <fullName evidence="4">Mitochondrial import protein</fullName>
    </recommendedName>
</protein>
<reference evidence="2 3" key="1">
    <citation type="journal article" date="2011" name="Proc. Natl. Acad. Sci. U.S.A.">
        <title>Comparative genomics of xylose-fermenting fungi for enhanced biofuel production.</title>
        <authorList>
            <person name="Wohlbach D.J."/>
            <person name="Kuo A."/>
            <person name="Sato T.K."/>
            <person name="Potts K.M."/>
            <person name="Salamov A.A."/>
            <person name="LaButti K.M."/>
            <person name="Sun H."/>
            <person name="Clum A."/>
            <person name="Pangilinan J.L."/>
            <person name="Lindquist E.A."/>
            <person name="Lucas S."/>
            <person name="Lapidus A."/>
            <person name="Jin M."/>
            <person name="Gunawan C."/>
            <person name="Balan V."/>
            <person name="Dale B.E."/>
            <person name="Jeffries T.W."/>
            <person name="Zinkel R."/>
            <person name="Barry K.W."/>
            <person name="Grigoriev I.V."/>
            <person name="Gasch A.P."/>
        </authorList>
    </citation>
    <scope>NUCLEOTIDE SEQUENCE [LARGE SCALE GENOMIC DNA]</scope>
    <source>
        <strain evidence="3">NRRL Y-27907 / 11-Y1</strain>
    </source>
</reference>
<dbReference type="eggNOG" id="ENOG502SBHA">
    <property type="taxonomic scope" value="Eukaryota"/>
</dbReference>
<dbReference type="PANTHER" id="PTHR28241">
    <property type="entry name" value="MITOCHONDRIAL IMPORT PROTEIN 1"/>
    <property type="match status" value="1"/>
</dbReference>
<keyword evidence="3" id="KW-1185">Reference proteome</keyword>
<dbReference type="GO" id="GO:0070096">
    <property type="term" value="P:mitochondrial outer membrane translocase complex assembly"/>
    <property type="evidence" value="ECO:0007669"/>
    <property type="project" value="TreeGrafter"/>
</dbReference>
<dbReference type="GeneID" id="18869889"/>
<sequence>MSEYTQKPITPPQSESTPIEIDTTSDEVKEIYTLADTIRDDVFAVDALTEANDLTVLRAQLSSDQLVNDSDVLHTEELIEQSRIEEEEEEESEGSVYEVNVWSILQKGAINLVLPFINGMMLGFGEILAHEVGFRYGWLGAKVEPEGRVRKREQERQQQQQQQSQSSTSRFL</sequence>
<evidence type="ECO:0000313" key="3">
    <source>
        <dbReference type="Proteomes" id="UP000000709"/>
    </source>
</evidence>
<dbReference type="GO" id="GO:0005741">
    <property type="term" value="C:mitochondrial outer membrane"/>
    <property type="evidence" value="ECO:0007669"/>
    <property type="project" value="InterPro"/>
</dbReference>
<feature type="region of interest" description="Disordered" evidence="1">
    <location>
        <begin position="150"/>
        <end position="172"/>
    </location>
</feature>